<reference evidence="2 3" key="1">
    <citation type="submission" date="2019-03" db="EMBL/GenBank/DDBJ databases">
        <title>Draft genome sequences of novel Actinobacteria.</title>
        <authorList>
            <person name="Sahin N."/>
            <person name="Ay H."/>
            <person name="Saygin H."/>
        </authorList>
    </citation>
    <scope>NUCLEOTIDE SEQUENCE [LARGE SCALE GENOMIC DNA]</scope>
    <source>
        <strain evidence="2 3">JCM 30547</strain>
    </source>
</reference>
<evidence type="ECO:0000256" key="1">
    <source>
        <dbReference type="SAM" id="SignalP"/>
    </source>
</evidence>
<name>A0A4R4QJ39_9ACTN</name>
<dbReference type="Proteomes" id="UP000295075">
    <property type="component" value="Unassembled WGS sequence"/>
</dbReference>
<accession>A0A4R4QJ39</accession>
<comment type="caution">
    <text evidence="2">The sequence shown here is derived from an EMBL/GenBank/DDBJ whole genome shotgun (WGS) entry which is preliminary data.</text>
</comment>
<proteinExistence type="predicted"/>
<keyword evidence="3" id="KW-1185">Reference proteome</keyword>
<sequence length="291" mass="30015">MKLRLPLAVAVLLAVAGGVTPAAAAPVSTDGVHVVGTADGFSAPTETRPGWTTVSVSTTNDRGIRLGLFQLRPGHTLDQLLAGLRTALTEHGTAAAAGGRQVEASALLLGGAVAAPGRAVTFQRPLAPGTYLLVDYLRVDRSNPIDVHELTVRGRPSGTAPRTACTALAMVDTADGPRYAGPTVLRSGQTVLITNRTNQLAEAIFVPVKPGTTRADVQRTFETIEAGGWPSDSPLIGLPQGAPVLSAGLAQVLTPNLAPGSYVLTTWMVDLSNGRMQAAQGMHTLLTVVAD</sequence>
<gene>
    <name evidence="2" type="ORF">E1261_01940</name>
</gene>
<dbReference type="EMBL" id="SMKA01000003">
    <property type="protein sequence ID" value="TDC35313.1"/>
    <property type="molecule type" value="Genomic_DNA"/>
</dbReference>
<feature type="chain" id="PRO_5020513439" evidence="1">
    <location>
        <begin position="25"/>
        <end position="291"/>
    </location>
</feature>
<keyword evidence="1" id="KW-0732">Signal</keyword>
<dbReference type="AlphaFoldDB" id="A0A4R4QJ39"/>
<feature type="signal peptide" evidence="1">
    <location>
        <begin position="1"/>
        <end position="24"/>
    </location>
</feature>
<dbReference type="OrthoDB" id="4141830at2"/>
<evidence type="ECO:0000313" key="3">
    <source>
        <dbReference type="Proteomes" id="UP000295075"/>
    </source>
</evidence>
<dbReference type="RefSeq" id="WP_132400775.1">
    <property type="nucleotide sequence ID" value="NZ_SMKA01000003.1"/>
</dbReference>
<evidence type="ECO:0000313" key="2">
    <source>
        <dbReference type="EMBL" id="TDC35313.1"/>
    </source>
</evidence>
<protein>
    <submittedName>
        <fullName evidence="2">Uncharacterized protein</fullName>
    </submittedName>
</protein>
<organism evidence="2 3">
    <name type="scientific">Kribbella albertanoniae</name>
    <dbReference type="NCBI Taxonomy" id="1266829"/>
    <lineage>
        <taxon>Bacteria</taxon>
        <taxon>Bacillati</taxon>
        <taxon>Actinomycetota</taxon>
        <taxon>Actinomycetes</taxon>
        <taxon>Propionibacteriales</taxon>
        <taxon>Kribbellaceae</taxon>
        <taxon>Kribbella</taxon>
    </lineage>
</organism>